<comment type="caution">
    <text evidence="2">The sequence shown here is derived from an EMBL/GenBank/DDBJ whole genome shotgun (WGS) entry which is preliminary data.</text>
</comment>
<evidence type="ECO:0000313" key="2">
    <source>
        <dbReference type="EMBL" id="KAJ1107325.1"/>
    </source>
</evidence>
<dbReference type="EMBL" id="JANPWB010000013">
    <property type="protein sequence ID" value="KAJ1107325.1"/>
    <property type="molecule type" value="Genomic_DNA"/>
</dbReference>
<reference evidence="2" key="1">
    <citation type="journal article" date="2022" name="bioRxiv">
        <title>Sequencing and chromosome-scale assembly of the giantPleurodeles waltlgenome.</title>
        <authorList>
            <person name="Brown T."/>
            <person name="Elewa A."/>
            <person name="Iarovenko S."/>
            <person name="Subramanian E."/>
            <person name="Araus A.J."/>
            <person name="Petzold A."/>
            <person name="Susuki M."/>
            <person name="Suzuki K.-i.T."/>
            <person name="Hayashi T."/>
            <person name="Toyoda A."/>
            <person name="Oliveira C."/>
            <person name="Osipova E."/>
            <person name="Leigh N.D."/>
            <person name="Simon A."/>
            <person name="Yun M.H."/>
        </authorList>
    </citation>
    <scope>NUCLEOTIDE SEQUENCE</scope>
    <source>
        <strain evidence="2">20211129_DDA</strain>
        <tissue evidence="2">Liver</tissue>
    </source>
</reference>
<accession>A0AAV7MU87</accession>
<sequence>MRLPRPATWFFCVVCGRGGGPEGLQPWHTAQAVPAASSVPAAKLCDPAFKHCVRGRASPASAGRLSPPGRPVPRPRTRTRPVRSQSRLFSYTPPRSPSATSRGTNFRGGLPGRNATPRPQYAVGSTLGSLGSLSLPGSDSSCWGAARPPLTPIKANYLDAPQSSRSSRLPCLMAWPRPRAPFLS</sequence>
<organism evidence="2 3">
    <name type="scientific">Pleurodeles waltl</name>
    <name type="common">Iberian ribbed newt</name>
    <dbReference type="NCBI Taxonomy" id="8319"/>
    <lineage>
        <taxon>Eukaryota</taxon>
        <taxon>Metazoa</taxon>
        <taxon>Chordata</taxon>
        <taxon>Craniata</taxon>
        <taxon>Vertebrata</taxon>
        <taxon>Euteleostomi</taxon>
        <taxon>Amphibia</taxon>
        <taxon>Batrachia</taxon>
        <taxon>Caudata</taxon>
        <taxon>Salamandroidea</taxon>
        <taxon>Salamandridae</taxon>
        <taxon>Pleurodelinae</taxon>
        <taxon>Pleurodeles</taxon>
    </lineage>
</organism>
<proteinExistence type="predicted"/>
<dbReference type="Proteomes" id="UP001066276">
    <property type="component" value="Chromosome 9"/>
</dbReference>
<gene>
    <name evidence="2" type="ORF">NDU88_004717</name>
</gene>
<feature type="region of interest" description="Disordered" evidence="1">
    <location>
        <begin position="56"/>
        <end position="118"/>
    </location>
</feature>
<evidence type="ECO:0000256" key="1">
    <source>
        <dbReference type="SAM" id="MobiDB-lite"/>
    </source>
</evidence>
<name>A0AAV7MU87_PLEWA</name>
<protein>
    <submittedName>
        <fullName evidence="2">Uncharacterized protein</fullName>
    </submittedName>
</protein>
<evidence type="ECO:0000313" key="3">
    <source>
        <dbReference type="Proteomes" id="UP001066276"/>
    </source>
</evidence>
<keyword evidence="3" id="KW-1185">Reference proteome</keyword>
<dbReference type="AlphaFoldDB" id="A0AAV7MU87"/>